<organism evidence="1 2">
    <name type="scientific">Paraperlucidibaca wandonensis</name>
    <dbReference type="NCBI Taxonomy" id="1268273"/>
    <lineage>
        <taxon>Bacteria</taxon>
        <taxon>Pseudomonadati</taxon>
        <taxon>Pseudomonadota</taxon>
        <taxon>Gammaproteobacteria</taxon>
        <taxon>Moraxellales</taxon>
        <taxon>Moraxellaceae</taxon>
        <taxon>Paraperlucidibaca</taxon>
    </lineage>
</organism>
<keyword evidence="2" id="KW-1185">Reference proteome</keyword>
<reference evidence="2" key="1">
    <citation type="journal article" date="2019" name="Int. J. Syst. Evol. Microbiol.">
        <title>The Global Catalogue of Microorganisms (GCM) 10K type strain sequencing project: providing services to taxonomists for standard genome sequencing and annotation.</title>
        <authorList>
            <consortium name="The Broad Institute Genomics Platform"/>
            <consortium name="The Broad Institute Genome Sequencing Center for Infectious Disease"/>
            <person name="Wu L."/>
            <person name="Ma J."/>
        </authorList>
    </citation>
    <scope>NUCLEOTIDE SEQUENCE [LARGE SCALE GENOMIC DNA]</scope>
    <source>
        <strain evidence="2">CCUG 63419</strain>
    </source>
</reference>
<name>A0ABW3HG87_9GAMM</name>
<comment type="caution">
    <text evidence="1">The sequence shown here is derived from an EMBL/GenBank/DDBJ whole genome shotgun (WGS) entry which is preliminary data.</text>
</comment>
<evidence type="ECO:0000313" key="1">
    <source>
        <dbReference type="EMBL" id="MFD0950423.1"/>
    </source>
</evidence>
<sequence>MRNFIYAILAIISLIALWFFMAPSAPQTSVVAFVATPDLTTNNEPKAAIETADYHWQIQAGKIIGPQQVEVPQNETLLLSFISDVPDEVHLHGYEQAVQINANEPATLRVRLEHSGRFELETHRLHRVISVLEVEPR</sequence>
<gene>
    <name evidence="1" type="ORF">ACFQ0F_08495</name>
</gene>
<evidence type="ECO:0000313" key="2">
    <source>
        <dbReference type="Proteomes" id="UP001597044"/>
    </source>
</evidence>
<dbReference type="Proteomes" id="UP001597044">
    <property type="component" value="Unassembled WGS sequence"/>
</dbReference>
<dbReference type="InterPro" id="IPR008972">
    <property type="entry name" value="Cupredoxin"/>
</dbReference>
<dbReference type="EMBL" id="JBHTIT010000001">
    <property type="protein sequence ID" value="MFD0950423.1"/>
    <property type="molecule type" value="Genomic_DNA"/>
</dbReference>
<proteinExistence type="predicted"/>
<accession>A0ABW3HG87</accession>
<protein>
    <recommendedName>
        <fullName evidence="3">EfeO-type cupredoxin-like domain-containing protein</fullName>
    </recommendedName>
</protein>
<dbReference type="SUPFAM" id="SSF49503">
    <property type="entry name" value="Cupredoxins"/>
    <property type="match status" value="1"/>
</dbReference>
<dbReference type="RefSeq" id="WP_379071143.1">
    <property type="nucleotide sequence ID" value="NZ_JBHTIT010000001.1"/>
</dbReference>
<evidence type="ECO:0008006" key="3">
    <source>
        <dbReference type="Google" id="ProtNLM"/>
    </source>
</evidence>